<gene>
    <name evidence="2" type="ORF">RM446_21935</name>
</gene>
<keyword evidence="2" id="KW-0378">Hydrolase</keyword>
<reference evidence="3" key="1">
    <citation type="submission" date="2023-07" db="EMBL/GenBank/DDBJ databases">
        <title>30 novel species of actinomycetes from the DSMZ collection.</title>
        <authorList>
            <person name="Nouioui I."/>
        </authorList>
    </citation>
    <scope>NUCLEOTIDE SEQUENCE [LARGE SCALE GENOMIC DNA]</scope>
    <source>
        <strain evidence="3">DSM 45055</strain>
    </source>
</reference>
<dbReference type="InterPro" id="IPR003737">
    <property type="entry name" value="GlcNAc_PI_deacetylase-related"/>
</dbReference>
<dbReference type="RefSeq" id="WP_311547314.1">
    <property type="nucleotide sequence ID" value="NZ_JAVREK010000029.1"/>
</dbReference>
<dbReference type="Gene3D" id="3.40.50.10320">
    <property type="entry name" value="LmbE-like"/>
    <property type="match status" value="1"/>
</dbReference>
<name>A0ABU2KZP5_9ACTN</name>
<keyword evidence="3" id="KW-1185">Reference proteome</keyword>
<organism evidence="2 3">
    <name type="scientific">Streptomonospora wellingtoniae</name>
    <dbReference type="NCBI Taxonomy" id="3075544"/>
    <lineage>
        <taxon>Bacteria</taxon>
        <taxon>Bacillati</taxon>
        <taxon>Actinomycetota</taxon>
        <taxon>Actinomycetes</taxon>
        <taxon>Streptosporangiales</taxon>
        <taxon>Nocardiopsidaceae</taxon>
        <taxon>Streptomonospora</taxon>
    </lineage>
</organism>
<dbReference type="PANTHER" id="PTHR12993:SF11">
    <property type="entry name" value="N-ACETYLGLUCOSAMINYL-PHOSPHATIDYLINOSITOL DE-N-ACETYLASE"/>
    <property type="match status" value="1"/>
</dbReference>
<protein>
    <submittedName>
        <fullName evidence="2">PIG-L family deacetylase</fullName>
        <ecNumber evidence="2">3.5.1.-</ecNumber>
    </submittedName>
</protein>
<evidence type="ECO:0000313" key="3">
    <source>
        <dbReference type="Proteomes" id="UP001183226"/>
    </source>
</evidence>
<comment type="caution">
    <text evidence="2">The sequence shown here is derived from an EMBL/GenBank/DDBJ whole genome shotgun (WGS) entry which is preliminary data.</text>
</comment>
<dbReference type="InterPro" id="IPR024078">
    <property type="entry name" value="LmbE-like_dom_sf"/>
</dbReference>
<dbReference type="SUPFAM" id="SSF102588">
    <property type="entry name" value="LmbE-like"/>
    <property type="match status" value="1"/>
</dbReference>
<evidence type="ECO:0000256" key="1">
    <source>
        <dbReference type="ARBA" id="ARBA00022833"/>
    </source>
</evidence>
<proteinExistence type="predicted"/>
<dbReference type="Pfam" id="PF02585">
    <property type="entry name" value="PIG-L"/>
    <property type="match status" value="1"/>
</dbReference>
<dbReference type="Proteomes" id="UP001183226">
    <property type="component" value="Unassembled WGS sequence"/>
</dbReference>
<dbReference type="EMBL" id="JAVREK010000029">
    <property type="protein sequence ID" value="MDT0304787.1"/>
    <property type="molecule type" value="Genomic_DNA"/>
</dbReference>
<dbReference type="GO" id="GO:0016787">
    <property type="term" value="F:hydrolase activity"/>
    <property type="evidence" value="ECO:0007669"/>
    <property type="project" value="UniProtKB-KW"/>
</dbReference>
<dbReference type="PANTHER" id="PTHR12993">
    <property type="entry name" value="N-ACETYLGLUCOSAMINYL-PHOSPHATIDYLINOSITOL DE-N-ACETYLASE-RELATED"/>
    <property type="match status" value="1"/>
</dbReference>
<accession>A0ABU2KZP5</accession>
<dbReference type="EC" id="3.5.1.-" evidence="2"/>
<keyword evidence="1" id="KW-0862">Zinc</keyword>
<evidence type="ECO:0000313" key="2">
    <source>
        <dbReference type="EMBL" id="MDT0304787.1"/>
    </source>
</evidence>
<sequence>MMFDWSQQRLLVIAPHPDDEVLGCGGLLHKAKSAGAEVYVQFLTVGDTADVSDRGYSTASERVGEIKEVADHYRWDDWHIAFPGDDYHLRLDSLPRFEVANIVERQSPISVSEVRPTAVLAPHRLSYNQDHQVAAEAVHTALRPSDARRRHHPGLVLSYEEAADQWRQEPAPAPNMLVELDEAAFASKVAAMRLYGSQFHDHPHTRSELTLQSLAVLRGMQGGVAFAEGYHATRLLA</sequence>